<evidence type="ECO:0000313" key="1">
    <source>
        <dbReference type="EMBL" id="KAI9919115.1"/>
    </source>
</evidence>
<evidence type="ECO:0000313" key="2">
    <source>
        <dbReference type="Proteomes" id="UP001163321"/>
    </source>
</evidence>
<protein>
    <submittedName>
        <fullName evidence="1">Uncharacterized protein</fullName>
    </submittedName>
</protein>
<proteinExistence type="predicted"/>
<dbReference type="EMBL" id="CM047591">
    <property type="protein sequence ID" value="KAI9919115.1"/>
    <property type="molecule type" value="Genomic_DNA"/>
</dbReference>
<dbReference type="Proteomes" id="UP001163321">
    <property type="component" value="Chromosome 12"/>
</dbReference>
<sequence>MSRVANTMHRFRMNWGAGGRRIETSDDHSIFVGDLAPDVTDELLLSTFNARFTSVRGAKVVIDPVTRMSKGFGFVRFGSKEEADQALQTMNGVFCSSRPMRVSVATERNKARQQLGFGMTEDEGANTTVFVGGLDPSTTEEELRARFSALGEVVSVKVPPGRGCGFVQYTTKEAAEVAILQMNGAVIGDVKVRCAWGRSAAARVASYNNYYSQQYGQYPTGYQQNYYGYNAAYGYPQYQQGAAGYGYGAYGQYAAQGTPLQAGYQQQQQQQQLLIGSHQLTFAHQQCQLQDPQRDFTKPDDIEAMNRRYASQRAYQHMPPAANTSYTPMAADVANGTAMAGSIAVTALSGKARRVEFSCFFFDFSCCNCVCVVLVGVREEGFCFLVYRLKPLELVFLARHLLGEGVMMLHELHVRRLQSL</sequence>
<gene>
    <name evidence="1" type="ORF">PsorP6_011879</name>
</gene>
<keyword evidence="2" id="KW-1185">Reference proteome</keyword>
<reference evidence="1 2" key="1">
    <citation type="journal article" date="2022" name="bioRxiv">
        <title>The genome of the oomycete Peronosclerospora sorghi, a cosmopolitan pathogen of maize and sorghum, is inflated with dispersed pseudogenes.</title>
        <authorList>
            <person name="Fletcher K."/>
            <person name="Martin F."/>
            <person name="Isakeit T."/>
            <person name="Cavanaugh K."/>
            <person name="Magill C."/>
            <person name="Michelmore R."/>
        </authorList>
    </citation>
    <scope>NUCLEOTIDE SEQUENCE [LARGE SCALE GENOMIC DNA]</scope>
    <source>
        <strain evidence="1">P6</strain>
    </source>
</reference>
<organism evidence="1 2">
    <name type="scientific">Peronosclerospora sorghi</name>
    <dbReference type="NCBI Taxonomy" id="230839"/>
    <lineage>
        <taxon>Eukaryota</taxon>
        <taxon>Sar</taxon>
        <taxon>Stramenopiles</taxon>
        <taxon>Oomycota</taxon>
        <taxon>Peronosporomycetes</taxon>
        <taxon>Peronosporales</taxon>
        <taxon>Peronosporaceae</taxon>
        <taxon>Peronosclerospora</taxon>
    </lineage>
</organism>
<name>A0ACC0WM64_9STRA</name>
<accession>A0ACC0WM64</accession>
<comment type="caution">
    <text evidence="1">The sequence shown here is derived from an EMBL/GenBank/DDBJ whole genome shotgun (WGS) entry which is preliminary data.</text>
</comment>